<comment type="cofactor">
    <cofactor evidence="1">
        <name>Zn(2+)</name>
        <dbReference type="ChEBI" id="CHEBI:29105"/>
    </cofactor>
</comment>
<dbReference type="EMBL" id="JANTQA010000051">
    <property type="protein sequence ID" value="KAJ3430690.1"/>
    <property type="molecule type" value="Genomic_DNA"/>
</dbReference>
<dbReference type="AlphaFoldDB" id="A0AAV7YRX1"/>
<feature type="domain" description="Glycoside hydrolase family 38 central" evidence="10">
    <location>
        <begin position="347"/>
        <end position="429"/>
    </location>
</feature>
<dbReference type="InterPro" id="IPR028995">
    <property type="entry name" value="Glyco_hydro_57/38_cen_sf"/>
</dbReference>
<evidence type="ECO:0000256" key="4">
    <source>
        <dbReference type="ARBA" id="ARBA00022801"/>
    </source>
</evidence>
<keyword evidence="9" id="KW-0732">Signal</keyword>
<dbReference type="GO" id="GO:0046872">
    <property type="term" value="F:metal ion binding"/>
    <property type="evidence" value="ECO:0007669"/>
    <property type="project" value="UniProtKB-KW"/>
</dbReference>
<dbReference type="InterPro" id="IPR011013">
    <property type="entry name" value="Gal_mutarotase_sf_dom"/>
</dbReference>
<proteinExistence type="inferred from homology"/>
<evidence type="ECO:0000256" key="8">
    <source>
        <dbReference type="SAM" id="MobiDB-lite"/>
    </source>
</evidence>
<protein>
    <submittedName>
        <fullName evidence="11">Alpha-mannosidase</fullName>
    </submittedName>
</protein>
<dbReference type="Gene3D" id="3.20.110.10">
    <property type="entry name" value="Glycoside hydrolase 38, N terminal domain"/>
    <property type="match status" value="1"/>
</dbReference>
<dbReference type="Pfam" id="PF07748">
    <property type="entry name" value="Glyco_hydro_38C"/>
    <property type="match status" value="1"/>
</dbReference>
<evidence type="ECO:0000259" key="10">
    <source>
        <dbReference type="SMART" id="SM00872"/>
    </source>
</evidence>
<evidence type="ECO:0000256" key="7">
    <source>
        <dbReference type="ARBA" id="ARBA00023295"/>
    </source>
</evidence>
<dbReference type="InterPro" id="IPR011682">
    <property type="entry name" value="Glyco_hydro_38_C"/>
</dbReference>
<dbReference type="GO" id="GO:0006013">
    <property type="term" value="P:mannose metabolic process"/>
    <property type="evidence" value="ECO:0007669"/>
    <property type="project" value="InterPro"/>
</dbReference>
<dbReference type="Gene3D" id="1.20.1270.50">
    <property type="entry name" value="Glycoside hydrolase family 38, central domain"/>
    <property type="match status" value="1"/>
</dbReference>
<organism evidence="11 12">
    <name type="scientific">Anaeramoeba flamelloides</name>
    <dbReference type="NCBI Taxonomy" id="1746091"/>
    <lineage>
        <taxon>Eukaryota</taxon>
        <taxon>Metamonada</taxon>
        <taxon>Anaeramoebidae</taxon>
        <taxon>Anaeramoeba</taxon>
    </lineage>
</organism>
<feature type="compositionally biased region" description="Basic and acidic residues" evidence="8">
    <location>
        <begin position="578"/>
        <end position="605"/>
    </location>
</feature>
<gene>
    <name evidence="11" type="ORF">M0812_23706</name>
</gene>
<dbReference type="Proteomes" id="UP001146793">
    <property type="component" value="Unassembled WGS sequence"/>
</dbReference>
<dbReference type="InterPro" id="IPR015341">
    <property type="entry name" value="Glyco_hydro_38_cen"/>
</dbReference>
<reference evidence="11" key="1">
    <citation type="submission" date="2022-08" db="EMBL/GenBank/DDBJ databases">
        <title>Novel sulphate-reducing endosymbionts in the free-living metamonad Anaeramoeba.</title>
        <authorList>
            <person name="Jerlstrom-Hultqvist J."/>
            <person name="Cepicka I."/>
            <person name="Gallot-Lavallee L."/>
            <person name="Salas-Leiva D."/>
            <person name="Curtis B.A."/>
            <person name="Zahonova K."/>
            <person name="Pipaliya S."/>
            <person name="Dacks J."/>
            <person name="Roger A.J."/>
        </authorList>
    </citation>
    <scope>NUCLEOTIDE SEQUENCE</scope>
    <source>
        <strain evidence="11">Busselton2</strain>
    </source>
</reference>
<dbReference type="GO" id="GO:0005764">
    <property type="term" value="C:lysosome"/>
    <property type="evidence" value="ECO:0007669"/>
    <property type="project" value="TreeGrafter"/>
</dbReference>
<comment type="similarity">
    <text evidence="2">Belongs to the glycosyl hydrolase 38 family.</text>
</comment>
<keyword evidence="5" id="KW-0862">Zinc</keyword>
<dbReference type="SUPFAM" id="SSF88713">
    <property type="entry name" value="Glycoside hydrolase/deacetylase"/>
    <property type="match status" value="1"/>
</dbReference>
<feature type="signal peptide" evidence="9">
    <location>
        <begin position="1"/>
        <end position="19"/>
    </location>
</feature>
<dbReference type="CDD" id="cd00451">
    <property type="entry name" value="GH38N_AMII_euk"/>
    <property type="match status" value="1"/>
</dbReference>
<dbReference type="PANTHER" id="PTHR11607">
    <property type="entry name" value="ALPHA-MANNOSIDASE"/>
    <property type="match status" value="1"/>
</dbReference>
<evidence type="ECO:0000256" key="3">
    <source>
        <dbReference type="ARBA" id="ARBA00022723"/>
    </source>
</evidence>
<keyword evidence="6" id="KW-1015">Disulfide bond</keyword>
<keyword evidence="7" id="KW-0326">Glycosidase</keyword>
<accession>A0AAV7YRX1</accession>
<dbReference type="Pfam" id="PF09261">
    <property type="entry name" value="Alpha-mann_mid"/>
    <property type="match status" value="1"/>
</dbReference>
<dbReference type="InterPro" id="IPR037094">
    <property type="entry name" value="Glyco_hydro_38_cen_sf"/>
</dbReference>
<evidence type="ECO:0000313" key="11">
    <source>
        <dbReference type="EMBL" id="KAJ3430690.1"/>
    </source>
</evidence>
<dbReference type="Gene3D" id="2.70.98.30">
    <property type="entry name" value="Golgi alpha-mannosidase II, domain 4"/>
    <property type="match status" value="1"/>
</dbReference>
<sequence>MKITLVTFFIFFALSFVQAKQESSALVTVHLVPHAHCDVGWIETPEDYYATEIAKIMNNVVEELTANPDYRFIWVEVWFIQEWWQNSTQLQRDQFVKLVHNGQLELVLGGIVMTDEALVTYWDAIDQLTEGHTWLRENIVPNHPELLPKYAWHIDPFGASSWTPTLFSDSCFDGYVTARINYLLLKMLKITQEMDFIWKGLKYDSGSGRTHVPWTLGHLLHHGYGSPPHCNWGAHDPEKNPPVTPQNINTLATDLVSYLRSVSHQYQGNLVLQTFGHDRAFQNASIEFGNMTLLVNYINANQDKYNMKIKYSTLRETFDDLYSRNLDYPVSLENFDFFPYQNSKGNHFWTGYYSNVPKLKGMIRSSSSILRTLDFFWSLSGIKQAQDPLAREMFENIIKLRKEVSIAQHHDTITGTSPPPPLEESYDNLSKYVLACGRTLSWLMNHFQKTTNIEYSWDVSTLANSLSISKQAYFVAMNNLGWDRKEWITLDFEESNITFDLNNLVISYFDGILIDQSDIAIIDQKLFLNLNINPLGYETFFIRLLQTSGNNHHETDTIDKKQKELEKKGGEELELELEFERGEEERKGGEEKERKREGENEKEGENDLEVGSPLTIENQYFQISFDKTSGKLIGINNIKSGIHVPLSQDFYYYRGKSGYTPWKMIVDPTVHQFCSKLESFTYKSSTNYKVQEVHQQFSSYLKQIYRIYDDKPFVEIEMIIGPTPVPYQLFSRFNTDWMNNKYFYSDSFGFQLFEKYQAEDPEIIGSAYRPMTHTAAFRNHDESQQITIISDRAHGVGSYYNGGIEIMYSRNDNYKKYGYYWDHDESITHQFNWLTFDTIENEEKNRQKNALLHNHQFNLMFSSNSMIKVLPFPSYSGLKFSLPDYLHFLTWKSISQTNNDYWLRLQNIITPETANSHVKVPITVNLSDYLLDQNKIQSSTETSLTGLYDLASCNKKQWLWKEHPFPGQYNQNLKDKKLDNEIEVVPGEIRTFKVTI</sequence>
<dbReference type="InterPro" id="IPR000602">
    <property type="entry name" value="Glyco_hydro_38_N"/>
</dbReference>
<evidence type="ECO:0000256" key="6">
    <source>
        <dbReference type="ARBA" id="ARBA00023157"/>
    </source>
</evidence>
<evidence type="ECO:0000313" key="12">
    <source>
        <dbReference type="Proteomes" id="UP001146793"/>
    </source>
</evidence>
<feature type="region of interest" description="Disordered" evidence="8">
    <location>
        <begin position="577"/>
        <end position="609"/>
    </location>
</feature>
<dbReference type="PANTHER" id="PTHR11607:SF3">
    <property type="entry name" value="LYSOSOMAL ALPHA-MANNOSIDASE"/>
    <property type="match status" value="1"/>
</dbReference>
<dbReference type="SMART" id="SM00872">
    <property type="entry name" value="Alpha-mann_mid"/>
    <property type="match status" value="1"/>
</dbReference>
<dbReference type="InterPro" id="IPR050843">
    <property type="entry name" value="Glycosyl_Hydrlase_38"/>
</dbReference>
<comment type="caution">
    <text evidence="11">The sequence shown here is derived from an EMBL/GenBank/DDBJ whole genome shotgun (WGS) entry which is preliminary data.</text>
</comment>
<evidence type="ECO:0000256" key="5">
    <source>
        <dbReference type="ARBA" id="ARBA00022833"/>
    </source>
</evidence>
<name>A0AAV7YRX1_9EUKA</name>
<dbReference type="SUPFAM" id="SSF88688">
    <property type="entry name" value="Families 57/38 glycoside transferase middle domain"/>
    <property type="match status" value="1"/>
</dbReference>
<dbReference type="Pfam" id="PF01074">
    <property type="entry name" value="Glyco_hydro_38N"/>
    <property type="match status" value="1"/>
</dbReference>
<dbReference type="GO" id="GO:0004559">
    <property type="term" value="F:alpha-mannosidase activity"/>
    <property type="evidence" value="ECO:0007669"/>
    <property type="project" value="InterPro"/>
</dbReference>
<evidence type="ECO:0000256" key="1">
    <source>
        <dbReference type="ARBA" id="ARBA00001947"/>
    </source>
</evidence>
<dbReference type="InterPro" id="IPR011330">
    <property type="entry name" value="Glyco_hydro/deAcase_b/a-brl"/>
</dbReference>
<evidence type="ECO:0000256" key="9">
    <source>
        <dbReference type="SAM" id="SignalP"/>
    </source>
</evidence>
<feature type="chain" id="PRO_5043586087" evidence="9">
    <location>
        <begin position="20"/>
        <end position="996"/>
    </location>
</feature>
<dbReference type="InterPro" id="IPR027291">
    <property type="entry name" value="Glyco_hydro_38_N_sf"/>
</dbReference>
<evidence type="ECO:0000256" key="2">
    <source>
        <dbReference type="ARBA" id="ARBA00009792"/>
    </source>
</evidence>
<dbReference type="GO" id="GO:0030246">
    <property type="term" value="F:carbohydrate binding"/>
    <property type="evidence" value="ECO:0007669"/>
    <property type="project" value="InterPro"/>
</dbReference>
<keyword evidence="3" id="KW-0479">Metal-binding</keyword>
<dbReference type="SUPFAM" id="SSF74650">
    <property type="entry name" value="Galactose mutarotase-like"/>
    <property type="match status" value="1"/>
</dbReference>
<keyword evidence="4" id="KW-0378">Hydrolase</keyword>
<dbReference type="Gene3D" id="2.60.40.1360">
    <property type="match status" value="1"/>
</dbReference>